<dbReference type="PANTHER" id="PTHR21180:SF32">
    <property type="entry name" value="ENDONUCLEASE_EXONUCLEASE_PHOSPHATASE FAMILY DOMAIN-CONTAINING PROTEIN 1"/>
    <property type="match status" value="1"/>
</dbReference>
<dbReference type="AlphaFoldDB" id="A0A7L5DR99"/>
<dbReference type="Proteomes" id="UP000501128">
    <property type="component" value="Chromosome"/>
</dbReference>
<name>A0A7L5DR99_9BACT</name>
<evidence type="ECO:0000256" key="2">
    <source>
        <dbReference type="SAM" id="Phobius"/>
    </source>
</evidence>
<sequence length="333" mass="37825">MFRRLQSLVSDYFRVSYHEGRGILALLAFVLIALLTTVLYKRLMPTRPVDTSVTDQKKLDSLLTLMQDEEATQPRYGRSEDHDRTDAERFSPHTRRAAERFLFNPNTVSVADWERLGVPQWMAERIDKYRSKGGQFRQKTDLLKIYNFPPTLYAELEPYITLPQNNASAANGGTRQYENRPASFSYASGNRYPDRPRTERAVLQPFDINTVDSAQLVALNGIGPASASRILKFRNALGGFVSSAQFADIYGLDSMGRVELTRLGQVRSAPRRISINTASATDLDKHPFLSRRQAEVIVRYREQHGAYTSAESLKPIRILDAPTIEKIAPYLEF</sequence>
<dbReference type="Pfam" id="PF12836">
    <property type="entry name" value="HHH_3"/>
    <property type="match status" value="3"/>
</dbReference>
<protein>
    <submittedName>
        <fullName evidence="3">Helix-hairpin-helix domain-containing protein</fullName>
    </submittedName>
</protein>
<dbReference type="Gene3D" id="1.10.150.280">
    <property type="entry name" value="AF1531-like domain"/>
    <property type="match status" value="2"/>
</dbReference>
<accession>A0A7L5DR99</accession>
<evidence type="ECO:0000256" key="1">
    <source>
        <dbReference type="SAM" id="MobiDB-lite"/>
    </source>
</evidence>
<feature type="region of interest" description="Disordered" evidence="1">
    <location>
        <begin position="70"/>
        <end position="91"/>
    </location>
</feature>
<dbReference type="RefSeq" id="WP_169552664.1">
    <property type="nucleotide sequence ID" value="NZ_CP051677.1"/>
</dbReference>
<feature type="transmembrane region" description="Helical" evidence="2">
    <location>
        <begin position="20"/>
        <end position="40"/>
    </location>
</feature>
<feature type="compositionally biased region" description="Basic and acidic residues" evidence="1">
    <location>
        <begin position="77"/>
        <end position="91"/>
    </location>
</feature>
<dbReference type="SUPFAM" id="SSF47781">
    <property type="entry name" value="RuvA domain 2-like"/>
    <property type="match status" value="3"/>
</dbReference>
<evidence type="ECO:0000313" key="3">
    <source>
        <dbReference type="EMBL" id="QJD80655.1"/>
    </source>
</evidence>
<dbReference type="InterPro" id="IPR010994">
    <property type="entry name" value="RuvA_2-like"/>
</dbReference>
<keyword evidence="2" id="KW-0472">Membrane</keyword>
<dbReference type="EMBL" id="CP051677">
    <property type="protein sequence ID" value="QJD80655.1"/>
    <property type="molecule type" value="Genomic_DNA"/>
</dbReference>
<evidence type="ECO:0000313" key="4">
    <source>
        <dbReference type="Proteomes" id="UP000501128"/>
    </source>
</evidence>
<keyword evidence="4" id="KW-1185">Reference proteome</keyword>
<keyword evidence="2" id="KW-1133">Transmembrane helix</keyword>
<dbReference type="KEGG" id="srho:HH216_21220"/>
<dbReference type="InterPro" id="IPR051675">
    <property type="entry name" value="Endo/Exo/Phosphatase_dom_1"/>
</dbReference>
<organism evidence="3 4">
    <name type="scientific">Spirosoma rhododendri</name>
    <dbReference type="NCBI Taxonomy" id="2728024"/>
    <lineage>
        <taxon>Bacteria</taxon>
        <taxon>Pseudomonadati</taxon>
        <taxon>Bacteroidota</taxon>
        <taxon>Cytophagia</taxon>
        <taxon>Cytophagales</taxon>
        <taxon>Cytophagaceae</taxon>
        <taxon>Spirosoma</taxon>
    </lineage>
</organism>
<gene>
    <name evidence="3" type="ORF">HH216_21220</name>
</gene>
<dbReference type="PANTHER" id="PTHR21180">
    <property type="entry name" value="ENDONUCLEASE/EXONUCLEASE/PHOSPHATASE FAMILY DOMAIN-CONTAINING PROTEIN 1"/>
    <property type="match status" value="1"/>
</dbReference>
<proteinExistence type="predicted"/>
<reference evidence="3 4" key="1">
    <citation type="submission" date="2020-04" db="EMBL/GenBank/DDBJ databases">
        <title>Genome sequencing of novel species.</title>
        <authorList>
            <person name="Heo J."/>
            <person name="Kim S.-J."/>
            <person name="Kim J.-S."/>
            <person name="Hong S.-B."/>
            <person name="Kwon S.-W."/>
        </authorList>
    </citation>
    <scope>NUCLEOTIDE SEQUENCE [LARGE SCALE GENOMIC DNA]</scope>
    <source>
        <strain evidence="3 4">CJU-R4</strain>
    </source>
</reference>
<keyword evidence="2" id="KW-0812">Transmembrane</keyword>